<gene>
    <name evidence="8" type="ORF">ENP47_01165</name>
</gene>
<dbReference type="InterPro" id="IPR010290">
    <property type="entry name" value="TM_effector"/>
</dbReference>
<evidence type="ECO:0000256" key="2">
    <source>
        <dbReference type="ARBA" id="ARBA00022448"/>
    </source>
</evidence>
<dbReference type="InterPro" id="IPR020846">
    <property type="entry name" value="MFS_dom"/>
</dbReference>
<dbReference type="GO" id="GO:0005886">
    <property type="term" value="C:plasma membrane"/>
    <property type="evidence" value="ECO:0007669"/>
    <property type="project" value="UniProtKB-SubCell"/>
</dbReference>
<evidence type="ECO:0000259" key="7">
    <source>
        <dbReference type="PROSITE" id="PS50850"/>
    </source>
</evidence>
<keyword evidence="3" id="KW-1003">Cell membrane</keyword>
<dbReference type="PANTHER" id="PTHR23513:SF9">
    <property type="entry name" value="ENTEROBACTIN EXPORTER ENTS"/>
    <property type="match status" value="1"/>
</dbReference>
<keyword evidence="2" id="KW-0813">Transport</keyword>
<dbReference type="EMBL" id="DSJL01000001">
    <property type="protein sequence ID" value="HEF64215.1"/>
    <property type="molecule type" value="Genomic_DNA"/>
</dbReference>
<keyword evidence="4" id="KW-0812">Transmembrane</keyword>
<comment type="subcellular location">
    <subcellularLocation>
        <location evidence="1">Cell membrane</location>
        <topology evidence="1">Multi-pass membrane protein</topology>
    </subcellularLocation>
</comment>
<evidence type="ECO:0000313" key="8">
    <source>
        <dbReference type="EMBL" id="HEF64215.1"/>
    </source>
</evidence>
<proteinExistence type="predicted"/>
<name>A0A7C1K3H3_THERO</name>
<dbReference type="PROSITE" id="PS50850">
    <property type="entry name" value="MFS"/>
    <property type="match status" value="1"/>
</dbReference>
<dbReference type="GO" id="GO:0022857">
    <property type="term" value="F:transmembrane transporter activity"/>
    <property type="evidence" value="ECO:0007669"/>
    <property type="project" value="InterPro"/>
</dbReference>
<evidence type="ECO:0000256" key="5">
    <source>
        <dbReference type="ARBA" id="ARBA00022989"/>
    </source>
</evidence>
<evidence type="ECO:0000256" key="3">
    <source>
        <dbReference type="ARBA" id="ARBA00022475"/>
    </source>
</evidence>
<accession>A0A7C1K3H3</accession>
<dbReference type="CDD" id="cd06173">
    <property type="entry name" value="MFS_MefA_like"/>
    <property type="match status" value="1"/>
</dbReference>
<reference evidence="8" key="1">
    <citation type="journal article" date="2020" name="mSystems">
        <title>Genome- and Community-Level Interaction Insights into Carbon Utilization and Element Cycling Functions of Hydrothermarchaeota in Hydrothermal Sediment.</title>
        <authorList>
            <person name="Zhou Z."/>
            <person name="Liu Y."/>
            <person name="Xu W."/>
            <person name="Pan J."/>
            <person name="Luo Z.H."/>
            <person name="Li M."/>
        </authorList>
    </citation>
    <scope>NUCLEOTIDE SEQUENCE [LARGE SCALE GENOMIC DNA]</scope>
    <source>
        <strain evidence="8">SpSt-222</strain>
    </source>
</reference>
<organism evidence="8">
    <name type="scientific">Thermomicrobium roseum</name>
    <dbReference type="NCBI Taxonomy" id="500"/>
    <lineage>
        <taxon>Bacteria</taxon>
        <taxon>Pseudomonadati</taxon>
        <taxon>Thermomicrobiota</taxon>
        <taxon>Thermomicrobia</taxon>
        <taxon>Thermomicrobiales</taxon>
        <taxon>Thermomicrobiaceae</taxon>
        <taxon>Thermomicrobium</taxon>
    </lineage>
</organism>
<feature type="domain" description="Major facilitator superfamily (MFS) profile" evidence="7">
    <location>
        <begin position="16"/>
        <end position="394"/>
    </location>
</feature>
<keyword evidence="5" id="KW-1133">Transmembrane helix</keyword>
<keyword evidence="6" id="KW-0472">Membrane</keyword>
<dbReference type="InterPro" id="IPR036259">
    <property type="entry name" value="MFS_trans_sf"/>
</dbReference>
<evidence type="ECO:0000256" key="4">
    <source>
        <dbReference type="ARBA" id="ARBA00022692"/>
    </source>
</evidence>
<dbReference type="PANTHER" id="PTHR23513">
    <property type="entry name" value="INTEGRAL MEMBRANE EFFLUX PROTEIN-RELATED"/>
    <property type="match status" value="1"/>
</dbReference>
<sequence length="439" mass="46381">MAVRWTEALAALRFRDFRLLWAGQFVSMLGTQMQTVALSWLVYELTGSPAQLGGMALARAIPTISLSLFGGTLADQVDRRRLLLVTQTFAAALLAGLAVCVSLGWTALPLLYTFAFASAAAMAFDAPARQALIPALVPRERLANALTLNVLAWDVAAVAGPALGGLVTARLGVSAAFWADALSYLAVVAALLLMRRDIPTPQPERRGWEAFTDGLAFVRRRPVLWQLMLLDFFAVVLASSTGLLPVFARDVLGVGPEGLGLLFAAPSIGAIAGAALFAFLSMPKHPGRVVVWVVVGYGASLAFFGVSRSFWLSLTLLALSGGLDAVSMALRHTVRQLATPDAYRGRVGALASVFAAGGPRLGQFQAGLLASVVGPAGAMVLGGIGCVMVALATRWWALDLWRYRGEELTEVHPARTHGERGSAPTGMRSGTLSDLGRKS</sequence>
<dbReference type="Pfam" id="PF05977">
    <property type="entry name" value="MFS_3"/>
    <property type="match status" value="1"/>
</dbReference>
<dbReference type="AlphaFoldDB" id="A0A7C1K3H3"/>
<comment type="caution">
    <text evidence="8">The sequence shown here is derived from an EMBL/GenBank/DDBJ whole genome shotgun (WGS) entry which is preliminary data.</text>
</comment>
<protein>
    <submittedName>
        <fullName evidence="8">MFS transporter</fullName>
    </submittedName>
</protein>
<dbReference type="SUPFAM" id="SSF103473">
    <property type="entry name" value="MFS general substrate transporter"/>
    <property type="match status" value="1"/>
</dbReference>
<dbReference type="Gene3D" id="1.20.1250.20">
    <property type="entry name" value="MFS general substrate transporter like domains"/>
    <property type="match status" value="1"/>
</dbReference>
<evidence type="ECO:0000256" key="1">
    <source>
        <dbReference type="ARBA" id="ARBA00004651"/>
    </source>
</evidence>
<evidence type="ECO:0000256" key="6">
    <source>
        <dbReference type="ARBA" id="ARBA00023136"/>
    </source>
</evidence>